<comment type="caution">
    <text evidence="1">The sequence shown here is derived from an EMBL/GenBank/DDBJ whole genome shotgun (WGS) entry which is preliminary data.</text>
</comment>
<dbReference type="Proteomes" id="UP001595556">
    <property type="component" value="Unassembled WGS sequence"/>
</dbReference>
<organism evidence="1 2">
    <name type="scientific">Piscinibacterium candidicorallinum</name>
    <dbReference type="NCBI Taxonomy" id="1793872"/>
    <lineage>
        <taxon>Bacteria</taxon>
        <taxon>Pseudomonadati</taxon>
        <taxon>Pseudomonadota</taxon>
        <taxon>Betaproteobacteria</taxon>
        <taxon>Burkholderiales</taxon>
        <taxon>Piscinibacterium</taxon>
    </lineage>
</organism>
<evidence type="ECO:0008006" key="3">
    <source>
        <dbReference type="Google" id="ProtNLM"/>
    </source>
</evidence>
<evidence type="ECO:0000313" key="1">
    <source>
        <dbReference type="EMBL" id="MFC3148300.1"/>
    </source>
</evidence>
<dbReference type="RefSeq" id="WP_377304100.1">
    <property type="nucleotide sequence ID" value="NZ_CP180191.1"/>
</dbReference>
<proteinExistence type="predicted"/>
<sequence>MADSNGFLTFLGQALTVGAGWFVVHKLTAARDLDKGRRELLVKSCSEQISQTNELVLMAVKYHTTERDQEIETRIKMLMQDLATAVGTLLALSNNSPFAKNAFNRVAPLRQAISRQHFEDEHISSLKPNSELLQQIVADGLALKQALIGLKNAQFQG</sequence>
<dbReference type="EMBL" id="JBHRTI010000004">
    <property type="protein sequence ID" value="MFC3148300.1"/>
    <property type="molecule type" value="Genomic_DNA"/>
</dbReference>
<evidence type="ECO:0000313" key="2">
    <source>
        <dbReference type="Proteomes" id="UP001595556"/>
    </source>
</evidence>
<reference evidence="2" key="1">
    <citation type="journal article" date="2019" name="Int. J. Syst. Evol. Microbiol.">
        <title>The Global Catalogue of Microorganisms (GCM) 10K type strain sequencing project: providing services to taxonomists for standard genome sequencing and annotation.</title>
        <authorList>
            <consortium name="The Broad Institute Genomics Platform"/>
            <consortium name="The Broad Institute Genome Sequencing Center for Infectious Disease"/>
            <person name="Wu L."/>
            <person name="Ma J."/>
        </authorList>
    </citation>
    <scope>NUCLEOTIDE SEQUENCE [LARGE SCALE GENOMIC DNA]</scope>
    <source>
        <strain evidence="2">KCTC 52168</strain>
    </source>
</reference>
<protein>
    <recommendedName>
        <fullName evidence="3">DUF2489 domain-containing protein</fullName>
    </recommendedName>
</protein>
<keyword evidence="2" id="KW-1185">Reference proteome</keyword>
<gene>
    <name evidence="1" type="ORF">ACFOEN_11670</name>
</gene>
<name>A0ABV7H745_9BURK</name>
<accession>A0ABV7H745</accession>